<name>A0ABR8RP77_9CELL</name>
<gene>
    <name evidence="2" type="ORF">H9652_04095</name>
</gene>
<evidence type="ECO:0000313" key="3">
    <source>
        <dbReference type="Proteomes" id="UP000641803"/>
    </source>
</evidence>
<protein>
    <submittedName>
        <fullName evidence="2">Uncharacterized protein</fullName>
    </submittedName>
</protein>
<dbReference type="RefSeq" id="WP_191794998.1">
    <property type="nucleotide sequence ID" value="NZ_JACSQQ010000005.1"/>
</dbReference>
<sequence length="60" mass="6442">MALIDAYRKDTGQKVRVPSHWIGHPVLGKPFSKTPRQKAEDQAAQAAPSTPATGDTTKGK</sequence>
<evidence type="ECO:0000256" key="1">
    <source>
        <dbReference type="SAM" id="MobiDB-lite"/>
    </source>
</evidence>
<dbReference type="EMBL" id="JACSQQ010000005">
    <property type="protein sequence ID" value="MBD7949590.1"/>
    <property type="molecule type" value="Genomic_DNA"/>
</dbReference>
<feature type="region of interest" description="Disordered" evidence="1">
    <location>
        <begin position="24"/>
        <end position="60"/>
    </location>
</feature>
<organism evidence="2 3">
    <name type="scientific">Oerskovia rustica</name>
    <dbReference type="NCBI Taxonomy" id="2762237"/>
    <lineage>
        <taxon>Bacteria</taxon>
        <taxon>Bacillati</taxon>
        <taxon>Actinomycetota</taxon>
        <taxon>Actinomycetes</taxon>
        <taxon>Micrococcales</taxon>
        <taxon>Cellulomonadaceae</taxon>
        <taxon>Oerskovia</taxon>
    </lineage>
</organism>
<accession>A0ABR8RP77</accession>
<dbReference type="Proteomes" id="UP000641803">
    <property type="component" value="Unassembled WGS sequence"/>
</dbReference>
<evidence type="ECO:0000313" key="2">
    <source>
        <dbReference type="EMBL" id="MBD7949590.1"/>
    </source>
</evidence>
<reference evidence="2 3" key="1">
    <citation type="submission" date="2020-08" db="EMBL/GenBank/DDBJ databases">
        <title>A Genomic Blueprint of the Chicken Gut Microbiome.</title>
        <authorList>
            <person name="Gilroy R."/>
            <person name="Ravi A."/>
            <person name="Getino M."/>
            <person name="Pursley I."/>
            <person name="Horton D.L."/>
            <person name="Alikhan N.-F."/>
            <person name="Baker D."/>
            <person name="Gharbi K."/>
            <person name="Hall N."/>
            <person name="Watson M."/>
            <person name="Adriaenssens E.M."/>
            <person name="Foster-Nyarko E."/>
            <person name="Jarju S."/>
            <person name="Secka A."/>
            <person name="Antonio M."/>
            <person name="Oren A."/>
            <person name="Chaudhuri R."/>
            <person name="La Ragione R.M."/>
            <person name="Hildebrand F."/>
            <person name="Pallen M.J."/>
        </authorList>
    </citation>
    <scope>NUCLEOTIDE SEQUENCE [LARGE SCALE GENOMIC DNA]</scope>
    <source>
        <strain evidence="2 3">Sa4CUA1</strain>
    </source>
</reference>
<keyword evidence="3" id="KW-1185">Reference proteome</keyword>
<feature type="compositionally biased region" description="Low complexity" evidence="1">
    <location>
        <begin position="42"/>
        <end position="53"/>
    </location>
</feature>
<proteinExistence type="predicted"/>
<comment type="caution">
    <text evidence="2">The sequence shown here is derived from an EMBL/GenBank/DDBJ whole genome shotgun (WGS) entry which is preliminary data.</text>
</comment>